<evidence type="ECO:0000313" key="4">
    <source>
        <dbReference type="Proteomes" id="UP001054252"/>
    </source>
</evidence>
<evidence type="ECO:0000256" key="1">
    <source>
        <dbReference type="SAM" id="Phobius"/>
    </source>
</evidence>
<keyword evidence="4" id="KW-1185">Reference proteome</keyword>
<feature type="signal peptide" evidence="2">
    <location>
        <begin position="1"/>
        <end position="30"/>
    </location>
</feature>
<accession>A0AAV5LUR2</accession>
<dbReference type="AlphaFoldDB" id="A0AAV5LUR2"/>
<sequence length="102" mass="12003">MVSSKSSMLDSLLCWSFLKLLVIFPHQLSPFSFPYQQIVTIRHCLLLFGFEKLKSLLDSLLCLSPCDVVLTTVILWFYCLEFVMAKMLFLRYLVWIFIDLQI</sequence>
<organism evidence="3 4">
    <name type="scientific">Rubroshorea leprosula</name>
    <dbReference type="NCBI Taxonomy" id="152421"/>
    <lineage>
        <taxon>Eukaryota</taxon>
        <taxon>Viridiplantae</taxon>
        <taxon>Streptophyta</taxon>
        <taxon>Embryophyta</taxon>
        <taxon>Tracheophyta</taxon>
        <taxon>Spermatophyta</taxon>
        <taxon>Magnoliopsida</taxon>
        <taxon>eudicotyledons</taxon>
        <taxon>Gunneridae</taxon>
        <taxon>Pentapetalae</taxon>
        <taxon>rosids</taxon>
        <taxon>malvids</taxon>
        <taxon>Malvales</taxon>
        <taxon>Dipterocarpaceae</taxon>
        <taxon>Rubroshorea</taxon>
    </lineage>
</organism>
<dbReference type="Proteomes" id="UP001054252">
    <property type="component" value="Unassembled WGS sequence"/>
</dbReference>
<dbReference type="EMBL" id="BPVZ01000142">
    <property type="protein sequence ID" value="GKV40554.1"/>
    <property type="molecule type" value="Genomic_DNA"/>
</dbReference>
<keyword evidence="1" id="KW-1133">Transmembrane helix</keyword>
<keyword evidence="1" id="KW-0472">Membrane</keyword>
<gene>
    <name evidence="3" type="ORF">SLEP1_g48182</name>
</gene>
<comment type="caution">
    <text evidence="3">The sequence shown here is derived from an EMBL/GenBank/DDBJ whole genome shotgun (WGS) entry which is preliminary data.</text>
</comment>
<evidence type="ECO:0000313" key="3">
    <source>
        <dbReference type="EMBL" id="GKV40554.1"/>
    </source>
</evidence>
<protein>
    <submittedName>
        <fullName evidence="3">Uncharacterized protein</fullName>
    </submittedName>
</protein>
<reference evidence="3 4" key="1">
    <citation type="journal article" date="2021" name="Commun. Biol.">
        <title>The genome of Shorea leprosula (Dipterocarpaceae) highlights the ecological relevance of drought in aseasonal tropical rainforests.</title>
        <authorList>
            <person name="Ng K.K.S."/>
            <person name="Kobayashi M.J."/>
            <person name="Fawcett J.A."/>
            <person name="Hatakeyama M."/>
            <person name="Paape T."/>
            <person name="Ng C.H."/>
            <person name="Ang C.C."/>
            <person name="Tnah L.H."/>
            <person name="Lee C.T."/>
            <person name="Nishiyama T."/>
            <person name="Sese J."/>
            <person name="O'Brien M.J."/>
            <person name="Copetti D."/>
            <person name="Mohd Noor M.I."/>
            <person name="Ong R.C."/>
            <person name="Putra M."/>
            <person name="Sireger I.Z."/>
            <person name="Indrioko S."/>
            <person name="Kosugi Y."/>
            <person name="Izuno A."/>
            <person name="Isagi Y."/>
            <person name="Lee S.L."/>
            <person name="Shimizu K.K."/>
        </authorList>
    </citation>
    <scope>NUCLEOTIDE SEQUENCE [LARGE SCALE GENOMIC DNA]</scope>
    <source>
        <strain evidence="3">214</strain>
    </source>
</reference>
<keyword evidence="1" id="KW-0812">Transmembrane</keyword>
<keyword evidence="2" id="KW-0732">Signal</keyword>
<feature type="transmembrane region" description="Helical" evidence="1">
    <location>
        <begin position="73"/>
        <end position="98"/>
    </location>
</feature>
<name>A0AAV5LUR2_9ROSI</name>
<feature type="chain" id="PRO_5044022845" evidence="2">
    <location>
        <begin position="31"/>
        <end position="102"/>
    </location>
</feature>
<proteinExistence type="predicted"/>
<evidence type="ECO:0000256" key="2">
    <source>
        <dbReference type="SAM" id="SignalP"/>
    </source>
</evidence>